<sequence>MTDYTTMTPQISFDAIHNEAFKHVLVETLKEQELVDQFCRLYKCEKPKRRNHPLEEMVDQITGFRQHQWNEFFKQFIPFVHRVVYMPLLCELESKQPC</sequence>
<organism evidence="1 2">
    <name type="scientific">Rosenbergiella gaditana</name>
    <dbReference type="NCBI Taxonomy" id="2726987"/>
    <lineage>
        <taxon>Bacteria</taxon>
        <taxon>Pseudomonadati</taxon>
        <taxon>Pseudomonadota</taxon>
        <taxon>Gammaproteobacteria</taxon>
        <taxon>Enterobacterales</taxon>
        <taxon>Erwiniaceae</taxon>
        <taxon>Rosenbergiella</taxon>
    </lineage>
</organism>
<accession>A0ABS5SZ98</accession>
<proteinExistence type="predicted"/>
<comment type="caution">
    <text evidence="1">The sequence shown here is derived from an EMBL/GenBank/DDBJ whole genome shotgun (WGS) entry which is preliminary data.</text>
</comment>
<reference evidence="1 2" key="1">
    <citation type="submission" date="2020-04" db="EMBL/GenBank/DDBJ databases">
        <title>Genome sequencing of Rosenbergiella species.</title>
        <authorList>
            <person name="Alvarez-Perez S."/>
            <person name="Lievens B."/>
        </authorList>
    </citation>
    <scope>NUCLEOTIDE SEQUENCE [LARGE SCALE GENOMIC DNA]</scope>
    <source>
        <strain evidence="1 2">S61</strain>
    </source>
</reference>
<keyword evidence="2" id="KW-1185">Reference proteome</keyword>
<protein>
    <submittedName>
        <fullName evidence="1">Uncharacterized protein</fullName>
    </submittedName>
</protein>
<evidence type="ECO:0000313" key="1">
    <source>
        <dbReference type="EMBL" id="MBT0725438.1"/>
    </source>
</evidence>
<name>A0ABS5SZ98_9GAMM</name>
<dbReference type="Proteomes" id="UP000790096">
    <property type="component" value="Unassembled WGS sequence"/>
</dbReference>
<evidence type="ECO:0000313" key="2">
    <source>
        <dbReference type="Proteomes" id="UP000790096"/>
    </source>
</evidence>
<dbReference type="EMBL" id="JABBFR010000023">
    <property type="protein sequence ID" value="MBT0725438.1"/>
    <property type="molecule type" value="Genomic_DNA"/>
</dbReference>
<dbReference type="RefSeq" id="WP_214238078.1">
    <property type="nucleotide sequence ID" value="NZ_JABBFR010000023.1"/>
</dbReference>
<gene>
    <name evidence="1" type="ORF">HH682_13620</name>
</gene>